<sequence length="169" mass="19307">PPSCTFKLNTDGSALNNPSKIGGGGILRDDKGEMIYAFTISLGIDTNNQAEAQAASHGIQWCIQHDFRNVVLEVHSELLIKWITSNVNYYIKELQTLISQLDYFQCQHTFREANCTANYLSKWSHNFDITQHYYTFIQLPVAAKGSFLLEKMGVVNFIRKRLKRIKHPP</sequence>
<dbReference type="Gene3D" id="3.30.420.10">
    <property type="entry name" value="Ribonuclease H-like superfamily/Ribonuclease H"/>
    <property type="match status" value="1"/>
</dbReference>
<dbReference type="InterPro" id="IPR053151">
    <property type="entry name" value="RNase_H-like"/>
</dbReference>
<keyword evidence="3" id="KW-1185">Reference proteome</keyword>
<dbReference type="GO" id="GO:0003676">
    <property type="term" value="F:nucleic acid binding"/>
    <property type="evidence" value="ECO:0007669"/>
    <property type="project" value="InterPro"/>
</dbReference>
<dbReference type="PROSITE" id="PS50879">
    <property type="entry name" value="RNASE_H_1"/>
    <property type="match status" value="1"/>
</dbReference>
<dbReference type="PANTHER" id="PTHR47723">
    <property type="entry name" value="OS05G0353850 PROTEIN"/>
    <property type="match status" value="1"/>
</dbReference>
<dbReference type="Pfam" id="PF13456">
    <property type="entry name" value="RVT_3"/>
    <property type="match status" value="1"/>
</dbReference>
<dbReference type="InterPro" id="IPR036397">
    <property type="entry name" value="RNaseH_sf"/>
</dbReference>
<dbReference type="AlphaFoldDB" id="A0AAF0V0X2"/>
<dbReference type="InterPro" id="IPR012337">
    <property type="entry name" value="RNaseH-like_sf"/>
</dbReference>
<dbReference type="SUPFAM" id="SSF53098">
    <property type="entry name" value="Ribonuclease H-like"/>
    <property type="match status" value="1"/>
</dbReference>
<dbReference type="PANTHER" id="PTHR47723:SF7">
    <property type="entry name" value="RNASE H FAMILY PROTEIN"/>
    <property type="match status" value="1"/>
</dbReference>
<name>A0AAF0V0X2_SOLVR</name>
<dbReference type="InterPro" id="IPR044730">
    <property type="entry name" value="RNase_H-like_dom_plant"/>
</dbReference>
<evidence type="ECO:0000259" key="1">
    <source>
        <dbReference type="PROSITE" id="PS50879"/>
    </source>
</evidence>
<evidence type="ECO:0000313" key="2">
    <source>
        <dbReference type="EMBL" id="WMV55209.1"/>
    </source>
</evidence>
<feature type="domain" description="RNase H type-1" evidence="1">
    <location>
        <begin position="2"/>
        <end position="169"/>
    </location>
</feature>
<organism evidence="2 3">
    <name type="scientific">Solanum verrucosum</name>
    <dbReference type="NCBI Taxonomy" id="315347"/>
    <lineage>
        <taxon>Eukaryota</taxon>
        <taxon>Viridiplantae</taxon>
        <taxon>Streptophyta</taxon>
        <taxon>Embryophyta</taxon>
        <taxon>Tracheophyta</taxon>
        <taxon>Spermatophyta</taxon>
        <taxon>Magnoliopsida</taxon>
        <taxon>eudicotyledons</taxon>
        <taxon>Gunneridae</taxon>
        <taxon>Pentapetalae</taxon>
        <taxon>asterids</taxon>
        <taxon>lamiids</taxon>
        <taxon>Solanales</taxon>
        <taxon>Solanaceae</taxon>
        <taxon>Solanoideae</taxon>
        <taxon>Solaneae</taxon>
        <taxon>Solanum</taxon>
    </lineage>
</organism>
<dbReference type="InterPro" id="IPR002156">
    <property type="entry name" value="RNaseH_domain"/>
</dbReference>
<accession>A0AAF0V0X2</accession>
<reference evidence="2" key="1">
    <citation type="submission" date="2023-08" db="EMBL/GenBank/DDBJ databases">
        <title>A de novo genome assembly of Solanum verrucosum Schlechtendal, a Mexican diploid species geographically isolated from the other diploid A-genome species in potato relatives.</title>
        <authorList>
            <person name="Hosaka K."/>
        </authorList>
    </citation>
    <scope>NUCLEOTIDE SEQUENCE</scope>
    <source>
        <tissue evidence="2">Young leaves</tissue>
    </source>
</reference>
<dbReference type="GO" id="GO:0004523">
    <property type="term" value="F:RNA-DNA hybrid ribonuclease activity"/>
    <property type="evidence" value="ECO:0007669"/>
    <property type="project" value="InterPro"/>
</dbReference>
<protein>
    <recommendedName>
        <fullName evidence="1">RNase H type-1 domain-containing protein</fullName>
    </recommendedName>
</protein>
<evidence type="ECO:0000313" key="3">
    <source>
        <dbReference type="Proteomes" id="UP001234989"/>
    </source>
</evidence>
<gene>
    <name evidence="2" type="ORF">MTR67_048594</name>
</gene>
<proteinExistence type="predicted"/>
<dbReference type="CDD" id="cd06222">
    <property type="entry name" value="RNase_H_like"/>
    <property type="match status" value="1"/>
</dbReference>
<dbReference type="EMBL" id="CP133622">
    <property type="protein sequence ID" value="WMV55209.1"/>
    <property type="molecule type" value="Genomic_DNA"/>
</dbReference>
<dbReference type="Proteomes" id="UP001234989">
    <property type="component" value="Chromosome 11"/>
</dbReference>
<feature type="non-terminal residue" evidence="2">
    <location>
        <position position="1"/>
    </location>
</feature>